<sequence>MINKKVTVAGGGVLGSQIAFQIAFSGFDTTIWLRSEGSIGRSQPKIDRLYKVYLSEIEILRQNLGKPGIQVPGGFGVKAEELTNEKLDELTVRVETAYKNLKLSLSLEDSAKGCDYYIESMAEIPDEKHEFYNKLDKVLDDKTIVMTNSSTFLPSTFKADLSKPERYLALHFANNIWRSNIGEVMGHSETSQAAYDETVEFAKAINMVPIKVLKEQPGYLLNSMLVPFLNSAQYLLANGIGDHENIDRAWKLGTGSPLGPFQILDIVGLTTAYNIVSSNPEAQNPESNAGKIAAMLKKYIDEGKTGVNAGEGFYKYK</sequence>
<dbReference type="InterPro" id="IPR052242">
    <property type="entry name" value="Mito_3-hydroxyacyl-CoA_DH"/>
</dbReference>
<evidence type="ECO:0000256" key="5">
    <source>
        <dbReference type="ARBA" id="ARBA00023027"/>
    </source>
</evidence>
<dbReference type="Proteomes" id="UP000214689">
    <property type="component" value="Chromosome"/>
</dbReference>
<name>A0A223AQ50_9FIRM</name>
<dbReference type="Gene3D" id="1.10.1040.10">
    <property type="entry name" value="N-(1-d-carboxylethyl)-l-norvaline Dehydrogenase, domain 2"/>
    <property type="match status" value="1"/>
</dbReference>
<dbReference type="OrthoDB" id="9771883at2"/>
<evidence type="ECO:0000313" key="11">
    <source>
        <dbReference type="EMBL" id="ASS37084.1"/>
    </source>
</evidence>
<feature type="site" description="Important for catalytic activity" evidence="8">
    <location>
        <position position="171"/>
    </location>
</feature>
<keyword evidence="4" id="KW-0560">Oxidoreductase</keyword>
<dbReference type="GO" id="GO:0070403">
    <property type="term" value="F:NAD+ binding"/>
    <property type="evidence" value="ECO:0007669"/>
    <property type="project" value="InterPro"/>
</dbReference>
<keyword evidence="6" id="KW-0443">Lipid metabolism</keyword>
<dbReference type="AlphaFoldDB" id="A0A223AQ50"/>
<dbReference type="GO" id="GO:0006635">
    <property type="term" value="P:fatty acid beta-oxidation"/>
    <property type="evidence" value="ECO:0007669"/>
    <property type="project" value="TreeGrafter"/>
</dbReference>
<dbReference type="RefSeq" id="WP_094233297.1">
    <property type="nucleotide sequence ID" value="NZ_CP016199.1"/>
</dbReference>
<keyword evidence="5" id="KW-0520">NAD</keyword>
<dbReference type="InterPro" id="IPR006108">
    <property type="entry name" value="3HC_DH_C"/>
</dbReference>
<keyword evidence="12" id="KW-1185">Reference proteome</keyword>
<accession>A0A223AQ50</accession>
<dbReference type="InterPro" id="IPR022694">
    <property type="entry name" value="3-OHacyl-CoA_DH"/>
</dbReference>
<evidence type="ECO:0000256" key="6">
    <source>
        <dbReference type="ARBA" id="ARBA00023098"/>
    </source>
</evidence>
<dbReference type="SUPFAM" id="SSF48179">
    <property type="entry name" value="6-phosphogluconate dehydrogenase C-terminal domain-like"/>
    <property type="match status" value="1"/>
</dbReference>
<dbReference type="Gene3D" id="3.40.50.720">
    <property type="entry name" value="NAD(P)-binding Rossmann-like Domain"/>
    <property type="match status" value="1"/>
</dbReference>
<dbReference type="InterPro" id="IPR008927">
    <property type="entry name" value="6-PGluconate_DH-like_C_sf"/>
</dbReference>
<dbReference type="PANTHER" id="PTHR43561">
    <property type="match status" value="1"/>
</dbReference>
<dbReference type="SUPFAM" id="SSF51735">
    <property type="entry name" value="NAD(P)-binding Rossmann-fold domains"/>
    <property type="match status" value="1"/>
</dbReference>
<comment type="pathway">
    <text evidence="1">Lipid metabolism; fatty acid beta-oxidation.</text>
</comment>
<evidence type="ECO:0000256" key="4">
    <source>
        <dbReference type="ARBA" id="ARBA00023002"/>
    </source>
</evidence>
<dbReference type="PANTHER" id="PTHR43561:SF3">
    <property type="entry name" value="HYDROXYACYL-COENZYME A DEHYDROGENASE, MITOCHONDRIAL"/>
    <property type="match status" value="1"/>
</dbReference>
<evidence type="ECO:0000256" key="2">
    <source>
        <dbReference type="ARBA" id="ARBA00005086"/>
    </source>
</evidence>
<reference evidence="12" key="1">
    <citation type="submission" date="2016-05" db="EMBL/GenBank/DDBJ databases">
        <authorList>
            <person name="Holder M.E."/>
            <person name="Ajami N.J."/>
            <person name="Petrosino J.F."/>
        </authorList>
    </citation>
    <scope>NUCLEOTIDE SEQUENCE [LARGE SCALE GENOMIC DNA]</scope>
    <source>
        <strain evidence="12">ATCC 700696</strain>
    </source>
</reference>
<dbReference type="Pfam" id="PF02737">
    <property type="entry name" value="3HCDH_N"/>
    <property type="match status" value="1"/>
</dbReference>
<evidence type="ECO:0000313" key="12">
    <source>
        <dbReference type="Proteomes" id="UP000214689"/>
    </source>
</evidence>
<proteinExistence type="predicted"/>
<feature type="domain" description="3-hydroxyacyl-CoA dehydrogenase NAD binding" evidence="10">
    <location>
        <begin position="92"/>
        <end position="215"/>
    </location>
</feature>
<comment type="catalytic activity">
    <reaction evidence="7">
        <text>a (3S)-3-hydroxyacyl-CoA + NAD(+) = a 3-oxoacyl-CoA + NADH + H(+)</text>
        <dbReference type="Rhea" id="RHEA:22432"/>
        <dbReference type="ChEBI" id="CHEBI:15378"/>
        <dbReference type="ChEBI" id="CHEBI:57318"/>
        <dbReference type="ChEBI" id="CHEBI:57540"/>
        <dbReference type="ChEBI" id="CHEBI:57945"/>
        <dbReference type="ChEBI" id="CHEBI:90726"/>
        <dbReference type="EC" id="1.1.1.35"/>
    </reaction>
</comment>
<evidence type="ECO:0000256" key="7">
    <source>
        <dbReference type="ARBA" id="ARBA00049556"/>
    </source>
</evidence>
<dbReference type="NCBIfam" id="NF006143">
    <property type="entry name" value="PRK08293.1"/>
    <property type="match status" value="1"/>
</dbReference>
<evidence type="ECO:0000259" key="9">
    <source>
        <dbReference type="Pfam" id="PF00725"/>
    </source>
</evidence>
<comment type="pathway">
    <text evidence="2">Lipid metabolism; butanoate metabolism.</text>
</comment>
<protein>
    <submittedName>
        <fullName evidence="11">3-hydroxybutyryl-CoA dehydrogenase</fullName>
    </submittedName>
</protein>
<keyword evidence="3" id="KW-0276">Fatty acid metabolism</keyword>
<evidence type="ECO:0000256" key="3">
    <source>
        <dbReference type="ARBA" id="ARBA00022832"/>
    </source>
</evidence>
<dbReference type="GO" id="GO:0003857">
    <property type="term" value="F:(3S)-3-hydroxyacyl-CoA dehydrogenase (NAD+) activity"/>
    <property type="evidence" value="ECO:0007669"/>
    <property type="project" value="UniProtKB-EC"/>
</dbReference>
<organism evidence="11 12">
    <name type="scientific">Mogibacterium pumilum</name>
    <dbReference type="NCBI Taxonomy" id="86332"/>
    <lineage>
        <taxon>Bacteria</taxon>
        <taxon>Bacillati</taxon>
        <taxon>Bacillota</taxon>
        <taxon>Clostridia</taxon>
        <taxon>Peptostreptococcales</taxon>
        <taxon>Anaerovoracaceae</taxon>
        <taxon>Mogibacterium</taxon>
    </lineage>
</organism>
<evidence type="ECO:0000256" key="1">
    <source>
        <dbReference type="ARBA" id="ARBA00005005"/>
    </source>
</evidence>
<dbReference type="InterPro" id="IPR013328">
    <property type="entry name" value="6PGD_dom2"/>
</dbReference>
<dbReference type="PIRSF" id="PIRSF000105">
    <property type="entry name" value="HCDH"/>
    <property type="match status" value="1"/>
</dbReference>
<dbReference type="EMBL" id="CP016199">
    <property type="protein sequence ID" value="ASS37084.1"/>
    <property type="molecule type" value="Genomic_DNA"/>
</dbReference>
<evidence type="ECO:0000256" key="8">
    <source>
        <dbReference type="PIRSR" id="PIRSR000105-1"/>
    </source>
</evidence>
<dbReference type="InterPro" id="IPR006176">
    <property type="entry name" value="3-OHacyl-CoA_DH_NAD-bd"/>
</dbReference>
<feature type="domain" description="3-hydroxyacyl-CoA dehydrogenase C-terminal" evidence="9">
    <location>
        <begin position="218"/>
        <end position="316"/>
    </location>
</feature>
<evidence type="ECO:0000259" key="10">
    <source>
        <dbReference type="Pfam" id="PF02737"/>
    </source>
</evidence>
<dbReference type="InterPro" id="IPR036291">
    <property type="entry name" value="NAD(P)-bd_dom_sf"/>
</dbReference>
<dbReference type="Pfam" id="PF00725">
    <property type="entry name" value="3HCDH"/>
    <property type="match status" value="1"/>
</dbReference>
<gene>
    <name evidence="11" type="ORF">AXF17_00385</name>
</gene>